<dbReference type="InterPro" id="IPR036390">
    <property type="entry name" value="WH_DNA-bd_sf"/>
</dbReference>
<sequence length="89" mass="10087">MRSRRLGVGGQAEIGYRAMLTRSRWQPEDLARALGWPLERVTAVLAELCAEGLVMIPPSKPVLFVRYSRVSRFRRWPPAASALAARPRR</sequence>
<dbReference type="SUPFAM" id="SSF46785">
    <property type="entry name" value="Winged helix' DNA-binding domain"/>
    <property type="match status" value="1"/>
</dbReference>
<dbReference type="RefSeq" id="WP_209646311.1">
    <property type="nucleotide sequence ID" value="NZ_JAGINW010000001.1"/>
</dbReference>
<dbReference type="EMBL" id="JAGINW010000001">
    <property type="protein sequence ID" value="MBP2329554.1"/>
    <property type="molecule type" value="Genomic_DNA"/>
</dbReference>
<accession>A0ABS4TYS0</accession>
<evidence type="ECO:0000313" key="1">
    <source>
        <dbReference type="EMBL" id="MBP2329554.1"/>
    </source>
</evidence>
<dbReference type="Proteomes" id="UP001519332">
    <property type="component" value="Unassembled WGS sequence"/>
</dbReference>
<keyword evidence="2" id="KW-1185">Reference proteome</keyword>
<name>A0ABS4TYS0_9PSEU</name>
<proteinExistence type="predicted"/>
<evidence type="ECO:0000313" key="2">
    <source>
        <dbReference type="Proteomes" id="UP001519332"/>
    </source>
</evidence>
<protein>
    <submittedName>
        <fullName evidence="1">Sugar-specific transcriptional regulator TrmB</fullName>
    </submittedName>
</protein>
<gene>
    <name evidence="1" type="ORF">JOF56_009939</name>
</gene>
<reference evidence="1 2" key="1">
    <citation type="submission" date="2021-03" db="EMBL/GenBank/DDBJ databases">
        <title>Sequencing the genomes of 1000 actinobacteria strains.</title>
        <authorList>
            <person name="Klenk H.-P."/>
        </authorList>
    </citation>
    <scope>NUCLEOTIDE SEQUENCE [LARGE SCALE GENOMIC DNA]</scope>
    <source>
        <strain evidence="1 2">DSM 46670</strain>
    </source>
</reference>
<comment type="caution">
    <text evidence="1">The sequence shown here is derived from an EMBL/GenBank/DDBJ whole genome shotgun (WGS) entry which is preliminary data.</text>
</comment>
<organism evidence="1 2">
    <name type="scientific">Kibdelosporangium banguiense</name>
    <dbReference type="NCBI Taxonomy" id="1365924"/>
    <lineage>
        <taxon>Bacteria</taxon>
        <taxon>Bacillati</taxon>
        <taxon>Actinomycetota</taxon>
        <taxon>Actinomycetes</taxon>
        <taxon>Pseudonocardiales</taxon>
        <taxon>Pseudonocardiaceae</taxon>
        <taxon>Kibdelosporangium</taxon>
    </lineage>
</organism>